<evidence type="ECO:0000313" key="2">
    <source>
        <dbReference type="Proteomes" id="UP000271098"/>
    </source>
</evidence>
<gene>
    <name evidence="1" type="ORF">GPUH_LOCUS13538</name>
</gene>
<reference evidence="3" key="1">
    <citation type="submission" date="2016-06" db="UniProtKB">
        <authorList>
            <consortium name="WormBaseParasite"/>
        </authorList>
    </citation>
    <scope>IDENTIFICATION</scope>
</reference>
<sequence>MLTASAGLLQWSGLRSLRACFGGPFAGAVSSAICKVAGLFRWIGQSLAVASVMATGLVQENVHVPLAHFPSIATLSCRRRAL</sequence>
<protein>
    <submittedName>
        <fullName evidence="3">Secreted protein</fullName>
    </submittedName>
</protein>
<accession>A0A183DXU7</accession>
<evidence type="ECO:0000313" key="1">
    <source>
        <dbReference type="EMBL" id="VDN22489.1"/>
    </source>
</evidence>
<keyword evidence="2" id="KW-1185">Reference proteome</keyword>
<dbReference type="WBParaSite" id="GPUH_0001355301-mRNA-1">
    <property type="protein sequence ID" value="GPUH_0001355301-mRNA-1"/>
    <property type="gene ID" value="GPUH_0001355301"/>
</dbReference>
<evidence type="ECO:0000313" key="3">
    <source>
        <dbReference type="WBParaSite" id="GPUH_0001355301-mRNA-1"/>
    </source>
</evidence>
<dbReference type="EMBL" id="UYRT01080312">
    <property type="protein sequence ID" value="VDN22489.1"/>
    <property type="molecule type" value="Genomic_DNA"/>
</dbReference>
<dbReference type="Proteomes" id="UP000271098">
    <property type="component" value="Unassembled WGS sequence"/>
</dbReference>
<reference evidence="1 2" key="2">
    <citation type="submission" date="2018-11" db="EMBL/GenBank/DDBJ databases">
        <authorList>
            <consortium name="Pathogen Informatics"/>
        </authorList>
    </citation>
    <scope>NUCLEOTIDE SEQUENCE [LARGE SCALE GENOMIC DNA]</scope>
</reference>
<organism evidence="3">
    <name type="scientific">Gongylonema pulchrum</name>
    <dbReference type="NCBI Taxonomy" id="637853"/>
    <lineage>
        <taxon>Eukaryota</taxon>
        <taxon>Metazoa</taxon>
        <taxon>Ecdysozoa</taxon>
        <taxon>Nematoda</taxon>
        <taxon>Chromadorea</taxon>
        <taxon>Rhabditida</taxon>
        <taxon>Spirurina</taxon>
        <taxon>Spiruromorpha</taxon>
        <taxon>Spiruroidea</taxon>
        <taxon>Gongylonematidae</taxon>
        <taxon>Gongylonema</taxon>
    </lineage>
</organism>
<dbReference type="AlphaFoldDB" id="A0A183DXU7"/>
<name>A0A183DXU7_9BILA</name>
<proteinExistence type="predicted"/>